<proteinExistence type="inferred from homology"/>
<dbReference type="SUPFAM" id="SSF55486">
    <property type="entry name" value="Metalloproteases ('zincins'), catalytic domain"/>
    <property type="match status" value="1"/>
</dbReference>
<dbReference type="InterPro" id="IPR042088">
    <property type="entry name" value="OligoPept_F_C"/>
</dbReference>
<dbReference type="GO" id="GO:0006518">
    <property type="term" value="P:peptide metabolic process"/>
    <property type="evidence" value="ECO:0007669"/>
    <property type="project" value="TreeGrafter"/>
</dbReference>
<dbReference type="GO" id="GO:0004222">
    <property type="term" value="F:metalloendopeptidase activity"/>
    <property type="evidence" value="ECO:0007669"/>
    <property type="project" value="UniProtKB-UniRule"/>
</dbReference>
<dbReference type="GO" id="GO:0046872">
    <property type="term" value="F:metal ion binding"/>
    <property type="evidence" value="ECO:0007669"/>
    <property type="project" value="UniProtKB-UniRule"/>
</dbReference>
<dbReference type="GO" id="GO:0006508">
    <property type="term" value="P:proteolysis"/>
    <property type="evidence" value="ECO:0007669"/>
    <property type="project" value="UniProtKB-KW"/>
</dbReference>
<evidence type="ECO:0000313" key="11">
    <source>
        <dbReference type="Proteomes" id="UP000248798"/>
    </source>
</evidence>
<accession>A0A328F7H3</accession>
<dbReference type="Proteomes" id="UP000248798">
    <property type="component" value="Unassembled WGS sequence"/>
</dbReference>
<dbReference type="EC" id="3.4.24.-" evidence="6"/>
<dbReference type="EMBL" id="CP036313">
    <property type="protein sequence ID" value="QBH11541.1"/>
    <property type="molecule type" value="Genomic_DNA"/>
</dbReference>
<keyword evidence="12" id="KW-1185">Reference proteome</keyword>
<keyword evidence="1 6" id="KW-0645">Protease</keyword>
<dbReference type="Gene3D" id="1.20.140.70">
    <property type="entry name" value="Oligopeptidase f, N-terminal domain"/>
    <property type="match status" value="1"/>
</dbReference>
<comment type="cofactor">
    <cofactor evidence="6">
        <name>Zn(2+)</name>
        <dbReference type="ChEBI" id="CHEBI:29105"/>
    </cofactor>
    <text evidence="6">Binds 1 zinc ion.</text>
</comment>
<dbReference type="Pfam" id="PF01432">
    <property type="entry name" value="Peptidase_M3"/>
    <property type="match status" value="1"/>
</dbReference>
<protein>
    <recommendedName>
        <fullName evidence="6">Oligopeptidase F</fullName>
        <ecNumber evidence="6">3.4.24.-</ecNumber>
    </recommendedName>
</protein>
<evidence type="ECO:0000256" key="6">
    <source>
        <dbReference type="RuleBase" id="RU368091"/>
    </source>
</evidence>
<reference evidence="9 12" key="2">
    <citation type="submission" date="2019-02" db="EMBL/GenBank/DDBJ databases">
        <title>Complete genome sequence of Desulfobacter hydrogenophilus AcRS1.</title>
        <authorList>
            <person name="Marietou A."/>
            <person name="Lund M.B."/>
            <person name="Marshall I.P.G."/>
            <person name="Schreiber L."/>
            <person name="Jorgensen B."/>
        </authorList>
    </citation>
    <scope>NUCLEOTIDE SEQUENCE [LARGE SCALE GENOMIC DNA]</scope>
    <source>
        <strain evidence="9 12">AcRS1</strain>
    </source>
</reference>
<dbReference type="InterPro" id="IPR004438">
    <property type="entry name" value="Peptidase_M3B"/>
</dbReference>
<evidence type="ECO:0000256" key="3">
    <source>
        <dbReference type="ARBA" id="ARBA00022801"/>
    </source>
</evidence>
<evidence type="ECO:0000256" key="4">
    <source>
        <dbReference type="ARBA" id="ARBA00022833"/>
    </source>
</evidence>
<evidence type="ECO:0000313" key="10">
    <source>
        <dbReference type="EMBL" id="RAM00528.1"/>
    </source>
</evidence>
<dbReference type="NCBIfam" id="TIGR00181">
    <property type="entry name" value="pepF"/>
    <property type="match status" value="1"/>
</dbReference>
<feature type="domain" description="Peptidase M3A/M3B catalytic" evidence="7">
    <location>
        <begin position="208"/>
        <end position="585"/>
    </location>
</feature>
<dbReference type="InterPro" id="IPR013647">
    <property type="entry name" value="OligopepF_N_dom"/>
</dbReference>
<keyword evidence="2 6" id="KW-0479">Metal-binding</keyword>
<reference evidence="10 11" key="1">
    <citation type="submission" date="2018-06" db="EMBL/GenBank/DDBJ databases">
        <title>Complete Genome Sequence of Desulfobacter hydrogenophilus (DSM3380).</title>
        <authorList>
            <person name="Marietou A."/>
            <person name="Schreiber L."/>
            <person name="Marshall I."/>
            <person name="Jorgensen B."/>
        </authorList>
    </citation>
    <scope>NUCLEOTIDE SEQUENCE [LARGE SCALE GENOMIC DNA]</scope>
    <source>
        <strain evidence="10 11">DSM 3380</strain>
    </source>
</reference>
<dbReference type="PANTHER" id="PTHR11804:SF84">
    <property type="entry name" value="SACCHAROLYSIN"/>
    <property type="match status" value="1"/>
</dbReference>
<dbReference type="EMBL" id="QLNI01000045">
    <property type="protein sequence ID" value="RAM00528.1"/>
    <property type="molecule type" value="Genomic_DNA"/>
</dbReference>
<evidence type="ECO:0000259" key="7">
    <source>
        <dbReference type="Pfam" id="PF01432"/>
    </source>
</evidence>
<keyword evidence="4 6" id="KW-0862">Zinc</keyword>
<comment type="similarity">
    <text evidence="6">Belongs to the peptidase M3B family.</text>
</comment>
<organism evidence="10 11">
    <name type="scientific">Desulfobacter hydrogenophilus</name>
    <dbReference type="NCBI Taxonomy" id="2291"/>
    <lineage>
        <taxon>Bacteria</taxon>
        <taxon>Pseudomonadati</taxon>
        <taxon>Thermodesulfobacteriota</taxon>
        <taxon>Desulfobacteria</taxon>
        <taxon>Desulfobacterales</taxon>
        <taxon>Desulfobacteraceae</taxon>
        <taxon>Desulfobacter</taxon>
    </lineage>
</organism>
<evidence type="ECO:0000313" key="12">
    <source>
        <dbReference type="Proteomes" id="UP000293902"/>
    </source>
</evidence>
<dbReference type="CDD" id="cd09608">
    <property type="entry name" value="M3B_PepF"/>
    <property type="match status" value="1"/>
</dbReference>
<evidence type="ECO:0000256" key="5">
    <source>
        <dbReference type="ARBA" id="ARBA00023049"/>
    </source>
</evidence>
<dbReference type="PANTHER" id="PTHR11804">
    <property type="entry name" value="PROTEASE M3 THIMET OLIGOPEPTIDASE-RELATED"/>
    <property type="match status" value="1"/>
</dbReference>
<evidence type="ECO:0000259" key="8">
    <source>
        <dbReference type="Pfam" id="PF08439"/>
    </source>
</evidence>
<feature type="domain" description="Oligopeptidase F N-terminal" evidence="8">
    <location>
        <begin position="116"/>
        <end position="184"/>
    </location>
</feature>
<dbReference type="InterPro" id="IPR045090">
    <property type="entry name" value="Pept_M3A_M3B"/>
</dbReference>
<evidence type="ECO:0000256" key="2">
    <source>
        <dbReference type="ARBA" id="ARBA00022723"/>
    </source>
</evidence>
<dbReference type="AlphaFoldDB" id="A0A328F7H3"/>
<dbReference type="Proteomes" id="UP000293902">
    <property type="component" value="Chromosome"/>
</dbReference>
<comment type="function">
    <text evidence="6">Has oligopeptidase activity and degrades a variety of small bioactive peptides.</text>
</comment>
<gene>
    <name evidence="10" type="primary">pepF</name>
    <name evidence="10" type="ORF">DO021_18645</name>
    <name evidence="9" type="ORF">EYB58_00565</name>
</gene>
<dbReference type="OrthoDB" id="9766487at2"/>
<dbReference type="Gene3D" id="1.10.287.830">
    <property type="entry name" value="putative peptidase helix hairpin domain like"/>
    <property type="match status" value="1"/>
</dbReference>
<sequence length="603" mass="68601">MVHQPDTLRKEVLQSDCWDLSPMFQTTEAWEARSQALEKKLPTYDDFKGTLAQGPDALLACIEFDHSVGREMAFLYTFAHLKNDEDKTQSDNEGLFQRASNLYTRIGEASSFISPEIQAIPSDQLTAYLNKEAFKPYRFYLEQMIRYIPHTRTAEIEQLMAMAGESLGAPQRIFSQLDNADLNFDTIKHPAGDVLPLTHGNFITFQGHKDRTFRKTVFDQYYQTYHDHRHTIAATLATSVKKDLFWARARHFDSARKAALFADNVPENVYDDLIINVKKAFSSLHQYLDFRKQALGVDELHMYDTYVQLVPDIDFHMDYEQAVATCIEALAPLGQDYCGTLEQGLLKGWVDRYENKGKRSGAYSSGCYDSNPYILLNYDPNSINSLFTLIHEAGHSMHTFLANKAQPYPTHGYTIFVAEVASTLNEALLARHLLEKYRDDPRMKAYILNREIDNIRGTFFRQTMFAEFEHIIHGLAGGNQALTIDTFTSVYKNLLSVYFGDKMVIDEALTLECLRIPHFYSSFYVYKYATGLAAALAIAQRITDKGKPAVNDYLAFLKLGGSMFPIDELRVAGVDMATISPVQAAASHFESRISELETLWQSI</sequence>
<dbReference type="InterPro" id="IPR001567">
    <property type="entry name" value="Pept_M3A_M3B_dom"/>
</dbReference>
<name>A0A328F7H3_9BACT</name>
<evidence type="ECO:0000313" key="9">
    <source>
        <dbReference type="EMBL" id="QBH11541.1"/>
    </source>
</evidence>
<dbReference type="Gene3D" id="1.10.1370.20">
    <property type="entry name" value="Oligoendopeptidase f, C-terminal domain"/>
    <property type="match status" value="1"/>
</dbReference>
<keyword evidence="3 6" id="KW-0378">Hydrolase</keyword>
<dbReference type="RefSeq" id="WP_111959469.1">
    <property type="nucleotide sequence ID" value="NZ_CP036313.1"/>
</dbReference>
<evidence type="ECO:0000256" key="1">
    <source>
        <dbReference type="ARBA" id="ARBA00022670"/>
    </source>
</evidence>
<keyword evidence="5 6" id="KW-0482">Metalloprotease</keyword>
<dbReference type="Pfam" id="PF08439">
    <property type="entry name" value="Peptidase_M3_N"/>
    <property type="match status" value="1"/>
</dbReference>